<evidence type="ECO:0000313" key="1">
    <source>
        <dbReference type="EMBL" id="OFC71694.1"/>
    </source>
</evidence>
<gene>
    <name evidence="1" type="ORF">BFC18_05925</name>
</gene>
<dbReference type="EMBL" id="MDHN01000010">
    <property type="protein sequence ID" value="OFC71694.1"/>
    <property type="molecule type" value="Genomic_DNA"/>
</dbReference>
<dbReference type="AlphaFoldDB" id="A0A1E7ZE13"/>
<dbReference type="STRING" id="1656094.BFC18_05925"/>
<comment type="caution">
    <text evidence="1">The sequence shown here is derived from an EMBL/GenBank/DDBJ whole genome shotgun (WGS) entry which is preliminary data.</text>
</comment>
<protein>
    <submittedName>
        <fullName evidence="1">Uncharacterized protein</fullName>
    </submittedName>
</protein>
<dbReference type="Pfam" id="PF11993">
    <property type="entry name" value="VC2046"/>
    <property type="match status" value="1"/>
</dbReference>
<dbReference type="RefSeq" id="WP_070124034.1">
    <property type="nucleotide sequence ID" value="NZ_MDHN01000010.1"/>
</dbReference>
<dbReference type="InterPro" id="IPR021879">
    <property type="entry name" value="VC2046_fam"/>
</dbReference>
<keyword evidence="2" id="KW-1185">Reference proteome</keyword>
<dbReference type="OrthoDB" id="6330693at2"/>
<sequence>MQICTQKTLFICFYADNLIMNEQSPTLHRHPLAEITLPDREWSGELGRATQNGALFSLYLSIHCQPGSEPLRIIGAEEPTVPDDDFPARLNHYRRPALQAGTVEYQTSGVTSLLANSGAVAAFSLWQSMHPDPLSYRDNAQSIPPEVKVNCSLATQLRLSVSTSNQKSADETGLLDVIEKSNDLLSA</sequence>
<proteinExistence type="predicted"/>
<organism evidence="1 2">
    <name type="scientific">Alteromonas confluentis</name>
    <dbReference type="NCBI Taxonomy" id="1656094"/>
    <lineage>
        <taxon>Bacteria</taxon>
        <taxon>Pseudomonadati</taxon>
        <taxon>Pseudomonadota</taxon>
        <taxon>Gammaproteobacteria</taxon>
        <taxon>Alteromonadales</taxon>
        <taxon>Alteromonadaceae</taxon>
        <taxon>Alteromonas/Salinimonas group</taxon>
        <taxon>Alteromonas</taxon>
    </lineage>
</organism>
<accession>A0A1E7ZE13</accession>
<name>A0A1E7ZE13_9ALTE</name>
<evidence type="ECO:0000313" key="2">
    <source>
        <dbReference type="Proteomes" id="UP000175691"/>
    </source>
</evidence>
<dbReference type="Proteomes" id="UP000175691">
    <property type="component" value="Unassembled WGS sequence"/>
</dbReference>
<reference evidence="1 2" key="1">
    <citation type="submission" date="2016-08" db="EMBL/GenBank/DDBJ databases">
        <authorList>
            <person name="Seilhamer J.J."/>
        </authorList>
    </citation>
    <scope>NUCLEOTIDE SEQUENCE [LARGE SCALE GENOMIC DNA]</scope>
    <source>
        <strain evidence="1 2">KCTC 42603</strain>
    </source>
</reference>